<reference evidence="2" key="3">
    <citation type="submission" date="2015-06" db="UniProtKB">
        <authorList>
            <consortium name="EnsemblMetazoa"/>
        </authorList>
    </citation>
    <scope>IDENTIFICATION</scope>
</reference>
<reference evidence="3" key="1">
    <citation type="submission" date="2012-12" db="EMBL/GenBank/DDBJ databases">
        <authorList>
            <person name="Hellsten U."/>
            <person name="Grimwood J."/>
            <person name="Chapman J.A."/>
            <person name="Shapiro H."/>
            <person name="Aerts A."/>
            <person name="Otillar R.P."/>
            <person name="Terry A.Y."/>
            <person name="Boore J.L."/>
            <person name="Simakov O."/>
            <person name="Marletaz F."/>
            <person name="Cho S.-J."/>
            <person name="Edsinger-Gonzales E."/>
            <person name="Havlak P."/>
            <person name="Kuo D.-H."/>
            <person name="Larsson T."/>
            <person name="Lv J."/>
            <person name="Arendt D."/>
            <person name="Savage R."/>
            <person name="Osoegawa K."/>
            <person name="de Jong P."/>
            <person name="Lindberg D.R."/>
            <person name="Seaver E.C."/>
            <person name="Weisblat D.A."/>
            <person name="Putnam N.H."/>
            <person name="Grigoriev I.V."/>
            <person name="Rokhsar D.S."/>
        </authorList>
    </citation>
    <scope>NUCLEOTIDE SEQUENCE</scope>
</reference>
<sequence>MKKITPNNLMDDKNKLELKKFCGEATVVTSSRWLHPALLILSQHSSVLAIVTNKIDIRLLNQNISPINRAENVIGRKKSVMSRSTYYVGMKLSGKAICSISTTIRQYFLYEVLVTESVDGSCVHLSEILNLRNNEHLTIVGSYNTGVGNIEIIEVITAIQITMVRWNDVMYQASGYDAAVTEVKQKSKLKKRASMKYKANSKMQCTEQAPFW</sequence>
<dbReference type="RefSeq" id="XP_009022967.1">
    <property type="nucleotide sequence ID" value="XM_009024719.1"/>
</dbReference>
<dbReference type="CTD" id="20199637"/>
<protein>
    <submittedName>
        <fullName evidence="1 2">Uncharacterized protein</fullName>
    </submittedName>
</protein>
<dbReference type="EMBL" id="KB097143">
    <property type="protein sequence ID" value="ESN99062.1"/>
    <property type="molecule type" value="Genomic_DNA"/>
</dbReference>
<keyword evidence="3" id="KW-1185">Reference proteome</keyword>
<dbReference type="AlphaFoldDB" id="T1EST7"/>
<dbReference type="Proteomes" id="UP000015101">
    <property type="component" value="Unassembled WGS sequence"/>
</dbReference>
<dbReference type="EnsemblMetazoa" id="HelroT162543">
    <property type="protein sequence ID" value="HelroP162543"/>
    <property type="gene ID" value="HelroG162543"/>
</dbReference>
<proteinExistence type="predicted"/>
<gene>
    <name evidence="2" type="primary">20199637</name>
    <name evidence="1" type="ORF">HELRODRAFT_162543</name>
</gene>
<accession>T1EST7</accession>
<dbReference type="EMBL" id="AMQM01001106">
    <property type="status" value="NOT_ANNOTATED_CDS"/>
    <property type="molecule type" value="Genomic_DNA"/>
</dbReference>
<reference evidence="1 3" key="2">
    <citation type="journal article" date="2013" name="Nature">
        <title>Insights into bilaterian evolution from three spiralian genomes.</title>
        <authorList>
            <person name="Simakov O."/>
            <person name="Marletaz F."/>
            <person name="Cho S.J."/>
            <person name="Edsinger-Gonzales E."/>
            <person name="Havlak P."/>
            <person name="Hellsten U."/>
            <person name="Kuo D.H."/>
            <person name="Larsson T."/>
            <person name="Lv J."/>
            <person name="Arendt D."/>
            <person name="Savage R."/>
            <person name="Osoegawa K."/>
            <person name="de Jong P."/>
            <person name="Grimwood J."/>
            <person name="Chapman J.A."/>
            <person name="Shapiro H."/>
            <person name="Aerts A."/>
            <person name="Otillar R.P."/>
            <person name="Terry A.Y."/>
            <person name="Boore J.L."/>
            <person name="Grigoriev I.V."/>
            <person name="Lindberg D.R."/>
            <person name="Seaver E.C."/>
            <person name="Weisblat D.A."/>
            <person name="Putnam N.H."/>
            <person name="Rokhsar D.S."/>
        </authorList>
    </citation>
    <scope>NUCLEOTIDE SEQUENCE</scope>
</reference>
<dbReference type="InParanoid" id="T1EST7"/>
<dbReference type="HOGENOM" id="CLU_1300895_0_0_1"/>
<organism evidence="2 3">
    <name type="scientific">Helobdella robusta</name>
    <name type="common">Californian leech</name>
    <dbReference type="NCBI Taxonomy" id="6412"/>
    <lineage>
        <taxon>Eukaryota</taxon>
        <taxon>Metazoa</taxon>
        <taxon>Spiralia</taxon>
        <taxon>Lophotrochozoa</taxon>
        <taxon>Annelida</taxon>
        <taxon>Clitellata</taxon>
        <taxon>Hirudinea</taxon>
        <taxon>Rhynchobdellida</taxon>
        <taxon>Glossiphoniidae</taxon>
        <taxon>Helobdella</taxon>
    </lineage>
</organism>
<dbReference type="KEGG" id="hro:HELRODRAFT_162543"/>
<evidence type="ECO:0000313" key="3">
    <source>
        <dbReference type="Proteomes" id="UP000015101"/>
    </source>
</evidence>
<name>T1EST7_HELRO</name>
<evidence type="ECO:0000313" key="1">
    <source>
        <dbReference type="EMBL" id="ESN99062.1"/>
    </source>
</evidence>
<dbReference type="GeneID" id="20199637"/>
<evidence type="ECO:0000313" key="2">
    <source>
        <dbReference type="EnsemblMetazoa" id="HelroP162543"/>
    </source>
</evidence>